<dbReference type="AlphaFoldDB" id="A0AAW2I1K0"/>
<keyword evidence="5" id="KW-0131">Cell cycle</keyword>
<keyword evidence="4" id="KW-0498">Mitosis</keyword>
<name>A0AAW2I1K0_9NEOP</name>
<dbReference type="InterPro" id="IPR026182">
    <property type="entry name" value="ANAPC15"/>
</dbReference>
<dbReference type="GO" id="GO:0090266">
    <property type="term" value="P:regulation of mitotic cell cycle spindle assembly checkpoint"/>
    <property type="evidence" value="ECO:0007669"/>
    <property type="project" value="InterPro"/>
</dbReference>
<sequence length="71" mass="8026">MESMTSPLFPDLMPKMVDPLWFSVDKPVNDDTELTQLEHEHTTWLNSISQKNCDVVPIGKPAVEASIVLKM</sequence>
<dbReference type="EMBL" id="JARGDH010000002">
    <property type="protein sequence ID" value="KAL0275806.1"/>
    <property type="molecule type" value="Genomic_DNA"/>
</dbReference>
<dbReference type="GO" id="GO:0005680">
    <property type="term" value="C:anaphase-promoting complex"/>
    <property type="evidence" value="ECO:0007669"/>
    <property type="project" value="InterPro"/>
</dbReference>
<comment type="pathway">
    <text evidence="1">Protein modification; protein ubiquitination.</text>
</comment>
<reference evidence="6" key="1">
    <citation type="journal article" date="2024" name="Gigascience">
        <title>Chromosome-level genome of the poultry shaft louse Menopon gallinae provides insight into the host-switching and adaptive evolution of parasitic lice.</title>
        <authorList>
            <person name="Xu Y."/>
            <person name="Ma L."/>
            <person name="Liu S."/>
            <person name="Liang Y."/>
            <person name="Liu Q."/>
            <person name="He Z."/>
            <person name="Tian L."/>
            <person name="Duan Y."/>
            <person name="Cai W."/>
            <person name="Li H."/>
            <person name="Song F."/>
        </authorList>
    </citation>
    <scope>NUCLEOTIDE SEQUENCE</scope>
    <source>
        <strain evidence="6">Cailab_2023a</strain>
    </source>
</reference>
<evidence type="ECO:0000256" key="1">
    <source>
        <dbReference type="ARBA" id="ARBA00004906"/>
    </source>
</evidence>
<keyword evidence="3" id="KW-0132">Cell division</keyword>
<evidence type="ECO:0000313" key="6">
    <source>
        <dbReference type="EMBL" id="KAL0275806.1"/>
    </source>
</evidence>
<evidence type="ECO:0000256" key="2">
    <source>
        <dbReference type="ARBA" id="ARBA00009618"/>
    </source>
</evidence>
<dbReference type="Pfam" id="PF15243">
    <property type="entry name" value="ANAPC15"/>
    <property type="match status" value="1"/>
</dbReference>
<dbReference type="PANTHER" id="PTHR22526">
    <property type="entry name" value="ANAPHASE PROMOTING COMPLEX C SUBUNIT 15, PSEUDOGENE-RELATED"/>
    <property type="match status" value="1"/>
</dbReference>
<comment type="similarity">
    <text evidence="2">Belongs to the APC15 family.</text>
</comment>
<evidence type="ECO:0000256" key="3">
    <source>
        <dbReference type="ARBA" id="ARBA00022618"/>
    </source>
</evidence>
<evidence type="ECO:0000256" key="4">
    <source>
        <dbReference type="ARBA" id="ARBA00022776"/>
    </source>
</evidence>
<evidence type="ECO:0000256" key="5">
    <source>
        <dbReference type="ARBA" id="ARBA00023306"/>
    </source>
</evidence>
<protein>
    <recommendedName>
        <fullName evidence="7">Anaphase-promoting complex subunit 13</fullName>
    </recommendedName>
</protein>
<comment type="caution">
    <text evidence="6">The sequence shown here is derived from an EMBL/GenBank/DDBJ whole genome shotgun (WGS) entry which is preliminary data.</text>
</comment>
<organism evidence="6">
    <name type="scientific">Menopon gallinae</name>
    <name type="common">poultry shaft louse</name>
    <dbReference type="NCBI Taxonomy" id="328185"/>
    <lineage>
        <taxon>Eukaryota</taxon>
        <taxon>Metazoa</taxon>
        <taxon>Ecdysozoa</taxon>
        <taxon>Arthropoda</taxon>
        <taxon>Hexapoda</taxon>
        <taxon>Insecta</taxon>
        <taxon>Pterygota</taxon>
        <taxon>Neoptera</taxon>
        <taxon>Paraneoptera</taxon>
        <taxon>Psocodea</taxon>
        <taxon>Troctomorpha</taxon>
        <taxon>Phthiraptera</taxon>
        <taxon>Amblycera</taxon>
        <taxon>Menoponidae</taxon>
        <taxon>Menopon</taxon>
    </lineage>
</organism>
<dbReference type="GO" id="GO:0051301">
    <property type="term" value="P:cell division"/>
    <property type="evidence" value="ECO:0007669"/>
    <property type="project" value="UniProtKB-KW"/>
</dbReference>
<evidence type="ECO:0008006" key="7">
    <source>
        <dbReference type="Google" id="ProtNLM"/>
    </source>
</evidence>
<accession>A0AAW2I1K0</accession>
<gene>
    <name evidence="6" type="ORF">PYX00_003546</name>
</gene>
<dbReference type="PANTHER" id="PTHR22526:SF2">
    <property type="entry name" value="ANAPHASE PROMOTING COMPLEX C SUBUNIT 15, PSEUDOGENE-RELATED"/>
    <property type="match status" value="1"/>
</dbReference>
<proteinExistence type="inferred from homology"/>